<dbReference type="Gene3D" id="1.10.10.1150">
    <property type="entry name" value="Coenzyme PQQ synthesis protein D (PqqD)"/>
    <property type="match status" value="1"/>
</dbReference>
<comment type="caution">
    <text evidence="1">The sequence shown here is derived from an EMBL/GenBank/DDBJ whole genome shotgun (WGS) entry which is preliminary data.</text>
</comment>
<reference evidence="1 2" key="1">
    <citation type="journal article" date="2017" name="Front. Microbiol.">
        <title>New Insights into the Diversity of the Genus Faecalibacterium.</title>
        <authorList>
            <person name="Benevides L."/>
            <person name="Burman S."/>
            <person name="Martin R."/>
            <person name="Robert V."/>
            <person name="Thomas M."/>
            <person name="Miquel S."/>
            <person name="Chain F."/>
            <person name="Sokol H."/>
            <person name="Bermudez-Humaran L.G."/>
            <person name="Morrison M."/>
            <person name="Langella P."/>
            <person name="Azevedo V.A."/>
            <person name="Chatel J.M."/>
            <person name="Soares S."/>
        </authorList>
    </citation>
    <scope>NUCLEOTIDE SEQUENCE [LARGE SCALE GENOMIC DNA]</scope>
    <source>
        <strain evidence="1 2">CNCM I 4575</strain>
    </source>
</reference>
<organism evidence="1 2">
    <name type="scientific">Faecalibacterium prausnitzii</name>
    <dbReference type="NCBI Taxonomy" id="853"/>
    <lineage>
        <taxon>Bacteria</taxon>
        <taxon>Bacillati</taxon>
        <taxon>Bacillota</taxon>
        <taxon>Clostridia</taxon>
        <taxon>Eubacteriales</taxon>
        <taxon>Oscillospiraceae</taxon>
        <taxon>Faecalibacterium</taxon>
    </lineage>
</organism>
<sequence length="85" mass="9216">MKLKNTFVTQEMDGEQVMVEADGGFAGMVRSNATAAFIIDQLKTETTKEAILDAMCKKYDAPRAVMAEDVDMVLGNLKKIGALDA</sequence>
<dbReference type="RefSeq" id="WP_097839740.1">
    <property type="nucleotide sequence ID" value="NZ_NMTY01000024.1"/>
</dbReference>
<dbReference type="Proteomes" id="UP000220005">
    <property type="component" value="Unassembled WGS sequence"/>
</dbReference>
<dbReference type="InterPro" id="IPR008792">
    <property type="entry name" value="PQQD"/>
</dbReference>
<dbReference type="AlphaFoldDB" id="A0A2A7ANW4"/>
<protein>
    <recommendedName>
        <fullName evidence="3">PqqD family protein</fullName>
    </recommendedName>
</protein>
<accession>A0A2A7ANW4</accession>
<evidence type="ECO:0000313" key="2">
    <source>
        <dbReference type="Proteomes" id="UP000220005"/>
    </source>
</evidence>
<evidence type="ECO:0008006" key="3">
    <source>
        <dbReference type="Google" id="ProtNLM"/>
    </source>
</evidence>
<dbReference type="Pfam" id="PF05402">
    <property type="entry name" value="PqqD"/>
    <property type="match status" value="1"/>
</dbReference>
<evidence type="ECO:0000313" key="1">
    <source>
        <dbReference type="EMBL" id="PDX80809.1"/>
    </source>
</evidence>
<dbReference type="InterPro" id="IPR041881">
    <property type="entry name" value="PqqD_sf"/>
</dbReference>
<gene>
    <name evidence="1" type="ORF">CGS58_09910</name>
</gene>
<proteinExistence type="predicted"/>
<name>A0A2A7ANW4_9FIRM</name>
<dbReference type="EMBL" id="NMTY01000024">
    <property type="protein sequence ID" value="PDX80809.1"/>
    <property type="molecule type" value="Genomic_DNA"/>
</dbReference>